<dbReference type="PANTHER" id="PTHR10993">
    <property type="entry name" value="OCTANOYLTRANSFERASE"/>
    <property type="match status" value="1"/>
</dbReference>
<comment type="similarity">
    <text evidence="3 6">Belongs to the LipB family.</text>
</comment>
<feature type="domain" description="BPL/LPL catalytic" evidence="10">
    <location>
        <begin position="35"/>
        <end position="214"/>
    </location>
</feature>
<dbReference type="PANTHER" id="PTHR10993:SF7">
    <property type="entry name" value="LIPOYLTRANSFERASE 2, MITOCHONDRIAL-RELATED"/>
    <property type="match status" value="1"/>
</dbReference>
<comment type="catalytic activity">
    <reaction evidence="6">
        <text>octanoyl-[ACP] + L-lysyl-[protein] = N(6)-octanoyl-L-lysyl-[protein] + holo-[ACP] + H(+)</text>
        <dbReference type="Rhea" id="RHEA:17665"/>
        <dbReference type="Rhea" id="RHEA-COMP:9636"/>
        <dbReference type="Rhea" id="RHEA-COMP:9685"/>
        <dbReference type="Rhea" id="RHEA-COMP:9752"/>
        <dbReference type="Rhea" id="RHEA-COMP:9928"/>
        <dbReference type="ChEBI" id="CHEBI:15378"/>
        <dbReference type="ChEBI" id="CHEBI:29969"/>
        <dbReference type="ChEBI" id="CHEBI:64479"/>
        <dbReference type="ChEBI" id="CHEBI:78463"/>
        <dbReference type="ChEBI" id="CHEBI:78809"/>
        <dbReference type="EC" id="2.3.1.181"/>
    </reaction>
</comment>
<dbReference type="FunFam" id="3.30.930.10:FF:000035">
    <property type="entry name" value="Putative lipoyltransferase 2, mitochondrial"/>
    <property type="match status" value="1"/>
</dbReference>
<evidence type="ECO:0000313" key="12">
    <source>
        <dbReference type="RefSeq" id="XP_028025515.1"/>
    </source>
</evidence>
<dbReference type="InterPro" id="IPR000544">
    <property type="entry name" value="Octanoyltransferase"/>
</dbReference>
<keyword evidence="11" id="KW-1185">Reference proteome</keyword>
<accession>A0A6J2J7Z0</accession>
<dbReference type="GO" id="GO:0033819">
    <property type="term" value="F:lipoyl(octanoyl) transferase activity"/>
    <property type="evidence" value="ECO:0007669"/>
    <property type="project" value="UniProtKB-EC"/>
</dbReference>
<dbReference type="InterPro" id="IPR020605">
    <property type="entry name" value="Octanoyltransferase_CS"/>
</dbReference>
<dbReference type="PROSITE" id="PS01313">
    <property type="entry name" value="LIPB"/>
    <property type="match status" value="1"/>
</dbReference>
<dbReference type="AlphaFoldDB" id="A0A6J2J7Z0"/>
<dbReference type="InterPro" id="IPR045864">
    <property type="entry name" value="aa-tRNA-synth_II/BPL/LPL"/>
</dbReference>
<dbReference type="CDD" id="cd16444">
    <property type="entry name" value="LipB"/>
    <property type="match status" value="1"/>
</dbReference>
<dbReference type="Gene3D" id="3.30.930.10">
    <property type="entry name" value="Bira Bifunctional Protein, Domain 2"/>
    <property type="match status" value="1"/>
</dbReference>
<dbReference type="PIRSF" id="PIRSF016262">
    <property type="entry name" value="LPLase"/>
    <property type="match status" value="1"/>
</dbReference>
<evidence type="ECO:0000256" key="3">
    <source>
        <dbReference type="ARBA" id="ARBA00007907"/>
    </source>
</evidence>
<evidence type="ECO:0000259" key="10">
    <source>
        <dbReference type="PROSITE" id="PS51733"/>
    </source>
</evidence>
<feature type="site" description="Lowers pKa of active site Cys" evidence="9">
    <location>
        <position position="141"/>
    </location>
</feature>
<dbReference type="SUPFAM" id="SSF55681">
    <property type="entry name" value="Class II aaRS and biotin synthetases"/>
    <property type="match status" value="1"/>
</dbReference>
<reference evidence="12" key="1">
    <citation type="submission" date="2025-08" db="UniProtKB">
        <authorList>
            <consortium name="RefSeq"/>
        </authorList>
    </citation>
    <scope>IDENTIFICATION</scope>
    <source>
        <tissue evidence="12">Silk gland</tissue>
    </source>
</reference>
<dbReference type="RefSeq" id="XP_028025515.1">
    <property type="nucleotide sequence ID" value="XM_028169714.1"/>
</dbReference>
<feature type="active site" description="Acyl-thioester intermediate" evidence="7">
    <location>
        <position position="175"/>
    </location>
</feature>
<comment type="function">
    <text evidence="6">Catalyzes the transfer of endogenously produced octanoic acid from octanoyl-acyl-carrier-protein onto the lipoyl domains of lipoate-dependent enzymes. Lipoyl-ACP can also act as a substrate although octanoyl-ACP is likely to be the physiological substrate.</text>
</comment>
<evidence type="ECO:0000313" key="11">
    <source>
        <dbReference type="Proteomes" id="UP000504629"/>
    </source>
</evidence>
<dbReference type="UniPathway" id="UPA00538">
    <property type="reaction ID" value="UER00592"/>
</dbReference>
<evidence type="ECO:0000256" key="5">
    <source>
        <dbReference type="ARBA" id="ARBA00023315"/>
    </source>
</evidence>
<evidence type="ECO:0000256" key="4">
    <source>
        <dbReference type="ARBA" id="ARBA00022679"/>
    </source>
</evidence>
<evidence type="ECO:0000256" key="8">
    <source>
        <dbReference type="PIRSR" id="PIRSR016262-2"/>
    </source>
</evidence>
<dbReference type="OrthoDB" id="19908at2759"/>
<evidence type="ECO:0000256" key="2">
    <source>
        <dbReference type="ARBA" id="ARBA00004821"/>
    </source>
</evidence>
<keyword evidence="4 6" id="KW-0808">Transferase</keyword>
<feature type="binding site" evidence="8">
    <location>
        <begin position="78"/>
        <end position="85"/>
    </location>
    <ligand>
        <name>substrate</name>
    </ligand>
</feature>
<evidence type="ECO:0000256" key="9">
    <source>
        <dbReference type="PIRSR" id="PIRSR016262-3"/>
    </source>
</evidence>
<sequence length="243" mass="27334">MVKIWRLGLMSYDTALNIQLAIARKHLDSIKNGLDFNHDTLLLVEHKPVYTVGIRDKTPNNEILRLKSLGADFKKTNRGGLVTFHGPGQLVAYPIINLKYYKPSVKWYVNSLEEIGIRLCGDLGIQASRSPHTGVWVADNKIAAIGVHTSRYVTTHGIAINCDIDLSWFKHIDPCGIVDKGVTSLTKETGDLCTIDKITPLFLSKFQDVFECEIEDLDLKSQKDILSYVYNKLMKELMVQNTA</sequence>
<evidence type="ECO:0000256" key="1">
    <source>
        <dbReference type="ARBA" id="ARBA00004173"/>
    </source>
</evidence>
<feature type="binding site" evidence="8">
    <location>
        <begin position="144"/>
        <end position="146"/>
    </location>
    <ligand>
        <name>substrate</name>
    </ligand>
</feature>
<comment type="subcellular location">
    <subcellularLocation>
        <location evidence="1 6">Mitochondrion</location>
    </subcellularLocation>
</comment>
<protein>
    <recommendedName>
        <fullName evidence="6">Octanoyl-[acyl-carrier-protein]:protein N-octanoyltransferase LIPT2, mitochondrial</fullName>
        <ecNumber evidence="6">2.3.1.181</ecNumber>
    </recommendedName>
</protein>
<dbReference type="KEGG" id="bman:114239494"/>
<comment type="pathway">
    <text evidence="2 6">Protein modification; protein lipoylation via endogenous pathway; protein N(6)-(lipoyl)lysine from octanoyl-[acyl-carrier-protein]: step 1/2.</text>
</comment>
<feature type="binding site" evidence="8">
    <location>
        <begin position="157"/>
        <end position="159"/>
    </location>
    <ligand>
        <name>substrate</name>
    </ligand>
</feature>
<dbReference type="InterPro" id="IPR004143">
    <property type="entry name" value="BPL_LPL_catalytic"/>
</dbReference>
<dbReference type="GO" id="GO:0005739">
    <property type="term" value="C:mitochondrion"/>
    <property type="evidence" value="ECO:0007669"/>
    <property type="project" value="UniProtKB-SubCell"/>
</dbReference>
<dbReference type="Pfam" id="PF21948">
    <property type="entry name" value="LplA-B_cat"/>
    <property type="match status" value="1"/>
</dbReference>
<organism evidence="11 12">
    <name type="scientific">Bombyx mandarina</name>
    <name type="common">Wild silk moth</name>
    <name type="synonym">Wild silkworm</name>
    <dbReference type="NCBI Taxonomy" id="7092"/>
    <lineage>
        <taxon>Eukaryota</taxon>
        <taxon>Metazoa</taxon>
        <taxon>Ecdysozoa</taxon>
        <taxon>Arthropoda</taxon>
        <taxon>Hexapoda</taxon>
        <taxon>Insecta</taxon>
        <taxon>Pterygota</taxon>
        <taxon>Neoptera</taxon>
        <taxon>Endopterygota</taxon>
        <taxon>Lepidoptera</taxon>
        <taxon>Glossata</taxon>
        <taxon>Ditrysia</taxon>
        <taxon>Bombycoidea</taxon>
        <taxon>Bombycidae</taxon>
        <taxon>Bombycinae</taxon>
        <taxon>Bombyx</taxon>
    </lineage>
</organism>
<evidence type="ECO:0000256" key="7">
    <source>
        <dbReference type="PIRSR" id="PIRSR016262-1"/>
    </source>
</evidence>
<keyword evidence="6" id="KW-0496">Mitochondrion</keyword>
<dbReference type="CTD" id="387787"/>
<proteinExistence type="inferred from homology"/>
<dbReference type="GO" id="GO:0009249">
    <property type="term" value="P:protein lipoylation"/>
    <property type="evidence" value="ECO:0007669"/>
    <property type="project" value="InterPro"/>
</dbReference>
<dbReference type="EC" id="2.3.1.181" evidence="6"/>
<dbReference type="PROSITE" id="PS51733">
    <property type="entry name" value="BPL_LPL_CATALYTIC"/>
    <property type="match status" value="1"/>
</dbReference>
<keyword evidence="5 6" id="KW-0012">Acyltransferase</keyword>
<dbReference type="GeneID" id="114239494"/>
<dbReference type="HAMAP" id="MF_00013">
    <property type="entry name" value="LipB"/>
    <property type="match status" value="1"/>
</dbReference>
<gene>
    <name evidence="12" type="primary">LOC114239494</name>
</gene>
<dbReference type="NCBIfam" id="TIGR00214">
    <property type="entry name" value="lipB"/>
    <property type="match status" value="1"/>
</dbReference>
<dbReference type="Proteomes" id="UP000504629">
    <property type="component" value="Unplaced"/>
</dbReference>
<evidence type="ECO:0000256" key="6">
    <source>
        <dbReference type="PIRNR" id="PIRNR016262"/>
    </source>
</evidence>
<dbReference type="NCBIfam" id="NF010925">
    <property type="entry name" value="PRK14345.1"/>
    <property type="match status" value="1"/>
</dbReference>
<name>A0A6J2J7Z0_BOMMA</name>